<dbReference type="CDD" id="cd02651">
    <property type="entry name" value="nuc_hydro_IU_UC_XIUA"/>
    <property type="match status" value="1"/>
</dbReference>
<organism evidence="4 5">
    <name type="scientific">Lactobacillus apis</name>
    <dbReference type="NCBI Taxonomy" id="303541"/>
    <lineage>
        <taxon>Bacteria</taxon>
        <taxon>Bacillati</taxon>
        <taxon>Bacillota</taxon>
        <taxon>Bacilli</taxon>
        <taxon>Lactobacillales</taxon>
        <taxon>Lactobacillaceae</taxon>
        <taxon>Lactobacillus</taxon>
    </lineage>
</organism>
<keyword evidence="1 4" id="KW-0378">Hydrolase</keyword>
<evidence type="ECO:0000259" key="3">
    <source>
        <dbReference type="Pfam" id="PF01156"/>
    </source>
</evidence>
<dbReference type="SUPFAM" id="SSF53590">
    <property type="entry name" value="Nucleoside hydrolase"/>
    <property type="match status" value="1"/>
</dbReference>
<dbReference type="EMBL" id="JXLG01000005">
    <property type="protein sequence ID" value="KJY61227.1"/>
    <property type="molecule type" value="Genomic_DNA"/>
</dbReference>
<feature type="domain" description="Inosine/uridine-preferring nucleoside hydrolase" evidence="3">
    <location>
        <begin position="5"/>
        <end position="295"/>
    </location>
</feature>
<protein>
    <submittedName>
        <fullName evidence="4">Inosine-uridine nucleoside N-ribohydrolase</fullName>
    </submittedName>
</protein>
<dbReference type="PATRIC" id="fig|303541.3.peg.656"/>
<evidence type="ECO:0000313" key="5">
    <source>
        <dbReference type="Proteomes" id="UP000033682"/>
    </source>
</evidence>
<dbReference type="HOGENOM" id="CLU_036838_2_2_9"/>
<dbReference type="Gene3D" id="3.90.245.10">
    <property type="entry name" value="Ribonucleoside hydrolase-like"/>
    <property type="match status" value="1"/>
</dbReference>
<keyword evidence="2" id="KW-0326">Glycosidase</keyword>
<dbReference type="PANTHER" id="PTHR12304:SF15">
    <property type="entry name" value="NON-SPECIFIC RIBONUCLEOSIDE HYDROLASE RIHC"/>
    <property type="match status" value="1"/>
</dbReference>
<dbReference type="InterPro" id="IPR036452">
    <property type="entry name" value="Ribo_hydro-like"/>
</dbReference>
<dbReference type="RefSeq" id="WP_082089546.1">
    <property type="nucleotide sequence ID" value="NZ_KQ034000.1"/>
</dbReference>
<dbReference type="InterPro" id="IPR023186">
    <property type="entry name" value="IUNH"/>
</dbReference>
<comment type="caution">
    <text evidence="4">The sequence shown here is derived from an EMBL/GenBank/DDBJ whole genome shotgun (WGS) entry which is preliminary data.</text>
</comment>
<dbReference type="STRING" id="303541.JF72_05050"/>
<accession>A0A0F4LQX8</accession>
<dbReference type="PANTHER" id="PTHR12304">
    <property type="entry name" value="INOSINE-URIDINE PREFERRING NUCLEOSIDE HYDROLASE"/>
    <property type="match status" value="1"/>
</dbReference>
<sequence length="306" mass="33030">MTKPVILSTDPGIDDAVAISILLFDPQVDVKLIAAAAGNVGIEQTLNNVLKLEKFLGKKVPVVEGCKRALIKAPVDAASVHGKSGMDGYDFPEPDLDLLLKDTTAPEAIHKVVANSSEKVTLVGIAPLTDFALYIRLYPEDLANIEELVLMGGCIGRGNYGIYSEFNIAGDPEAAKIVFESGLKIRVAPLELGFQALVKPEISERIKSLGSVGDMFYSLFKRYRGGSFNTGLKIYDALAAGILLNPTMFDFEEAYVDIIADQGPTNGASLMDFNNKLNKPVNALIGKSVNVDEFIAWFIEAIKKTC</sequence>
<dbReference type="AlphaFoldDB" id="A0A0F4LQX8"/>
<dbReference type="GO" id="GO:0008477">
    <property type="term" value="F:purine nucleosidase activity"/>
    <property type="evidence" value="ECO:0007669"/>
    <property type="project" value="TreeGrafter"/>
</dbReference>
<dbReference type="Proteomes" id="UP000033682">
    <property type="component" value="Unassembled WGS sequence"/>
</dbReference>
<dbReference type="InterPro" id="IPR001910">
    <property type="entry name" value="Inosine/uridine_hydrolase_dom"/>
</dbReference>
<keyword evidence="5" id="KW-1185">Reference proteome</keyword>
<evidence type="ECO:0000256" key="1">
    <source>
        <dbReference type="ARBA" id="ARBA00022801"/>
    </source>
</evidence>
<evidence type="ECO:0000313" key="4">
    <source>
        <dbReference type="EMBL" id="KJY61227.1"/>
    </source>
</evidence>
<dbReference type="GO" id="GO:0005829">
    <property type="term" value="C:cytosol"/>
    <property type="evidence" value="ECO:0007669"/>
    <property type="project" value="TreeGrafter"/>
</dbReference>
<gene>
    <name evidence="4" type="ORF">JF72_05050</name>
</gene>
<dbReference type="GO" id="GO:0006152">
    <property type="term" value="P:purine nucleoside catabolic process"/>
    <property type="evidence" value="ECO:0007669"/>
    <property type="project" value="TreeGrafter"/>
</dbReference>
<proteinExistence type="predicted"/>
<evidence type="ECO:0000256" key="2">
    <source>
        <dbReference type="ARBA" id="ARBA00023295"/>
    </source>
</evidence>
<name>A0A0F4LQX8_9LACO</name>
<dbReference type="Pfam" id="PF01156">
    <property type="entry name" value="IU_nuc_hydro"/>
    <property type="match status" value="1"/>
</dbReference>
<reference evidence="4 5" key="1">
    <citation type="submission" date="2015-01" db="EMBL/GenBank/DDBJ databases">
        <title>Comparative genomics of the lactic acid bacteria isolated from the honey bee gut.</title>
        <authorList>
            <person name="Ellegaard K.M."/>
            <person name="Tamarit D."/>
            <person name="Javelind E."/>
            <person name="Olofsson T."/>
            <person name="Andersson S.G."/>
            <person name="Vasquez A."/>
        </authorList>
    </citation>
    <scope>NUCLEOTIDE SEQUENCE [LARGE SCALE GENOMIC DNA]</scope>
    <source>
        <strain evidence="4 5">Hma11</strain>
    </source>
</reference>